<dbReference type="SUPFAM" id="SSF161098">
    <property type="entry name" value="MetI-like"/>
    <property type="match status" value="1"/>
</dbReference>
<keyword evidence="3" id="KW-1003">Cell membrane</keyword>
<evidence type="ECO:0000256" key="7">
    <source>
        <dbReference type="ARBA" id="ARBA00023136"/>
    </source>
</evidence>
<feature type="transmembrane region" description="Helical" evidence="8">
    <location>
        <begin position="99"/>
        <end position="119"/>
    </location>
</feature>
<dbReference type="GO" id="GO:0005886">
    <property type="term" value="C:plasma membrane"/>
    <property type="evidence" value="ECO:0007669"/>
    <property type="project" value="UniProtKB-SubCell"/>
</dbReference>
<evidence type="ECO:0000313" key="11">
    <source>
        <dbReference type="Proteomes" id="UP000277424"/>
    </source>
</evidence>
<feature type="transmembrane region" description="Helical" evidence="8">
    <location>
        <begin position="228"/>
        <end position="249"/>
    </location>
</feature>
<keyword evidence="4" id="KW-0997">Cell inner membrane</keyword>
<dbReference type="EMBL" id="RBIG01000001">
    <property type="protein sequence ID" value="RKQ72327.1"/>
    <property type="molecule type" value="Genomic_DNA"/>
</dbReference>
<gene>
    <name evidence="10" type="ORF">BCL74_0091</name>
</gene>
<feature type="transmembrane region" description="Helical" evidence="8">
    <location>
        <begin position="61"/>
        <end position="87"/>
    </location>
</feature>
<evidence type="ECO:0000256" key="8">
    <source>
        <dbReference type="RuleBase" id="RU363032"/>
    </source>
</evidence>
<accession>A0A420WMU1</accession>
<sequence>MTAIRWNQVGLWSLLLFLPAPIVIVVAASFSEAGYIRFPPDALSLRWYVEFLTDARWMQGFATSLLLAAAGAVVSSLAAFLAALVVTRRRSRFSSFFETAVLTPILFPHAALGVAMLALVSMFHVYGSFAGLLLAHCIMTLPYAYRPISVSLRKLDSAMEEASMSLGARPWETFWRVTFPLVRPGLITALLFSFILSFDEVTVTMFLVGPHVTTLPVQIYSFIQESGTPVVAAISTTLVLFTLLMVMLLERLVGLEFFVEPDRGRA</sequence>
<evidence type="ECO:0000256" key="4">
    <source>
        <dbReference type="ARBA" id="ARBA00022519"/>
    </source>
</evidence>
<dbReference type="Proteomes" id="UP000277424">
    <property type="component" value="Unassembled WGS sequence"/>
</dbReference>
<protein>
    <submittedName>
        <fullName evidence="10">Putative spermidine/putrescine transport system permease protein</fullName>
    </submittedName>
</protein>
<dbReference type="PANTHER" id="PTHR43357">
    <property type="entry name" value="INNER MEMBRANE ABC TRANSPORTER PERMEASE PROTEIN YDCV"/>
    <property type="match status" value="1"/>
</dbReference>
<feature type="transmembrane region" description="Helical" evidence="8">
    <location>
        <begin position="125"/>
        <end position="145"/>
    </location>
</feature>
<comment type="caution">
    <text evidence="10">The sequence shown here is derived from an EMBL/GenBank/DDBJ whole genome shotgun (WGS) entry which is preliminary data.</text>
</comment>
<organism evidence="10 11">
    <name type="scientific">Oceanibaculum indicum</name>
    <dbReference type="NCBI Taxonomy" id="526216"/>
    <lineage>
        <taxon>Bacteria</taxon>
        <taxon>Pseudomonadati</taxon>
        <taxon>Pseudomonadota</taxon>
        <taxon>Alphaproteobacteria</taxon>
        <taxon>Rhodospirillales</taxon>
        <taxon>Oceanibaculaceae</taxon>
        <taxon>Oceanibaculum</taxon>
    </lineage>
</organism>
<evidence type="ECO:0000256" key="1">
    <source>
        <dbReference type="ARBA" id="ARBA00004429"/>
    </source>
</evidence>
<dbReference type="InterPro" id="IPR000515">
    <property type="entry name" value="MetI-like"/>
</dbReference>
<reference evidence="10 11" key="1">
    <citation type="submission" date="2018-10" db="EMBL/GenBank/DDBJ databases">
        <title>Comparative analysis of microorganisms from saline springs in Andes Mountain Range, Colombia.</title>
        <authorList>
            <person name="Rubin E."/>
        </authorList>
    </citation>
    <scope>NUCLEOTIDE SEQUENCE [LARGE SCALE GENOMIC DNA]</scope>
    <source>
        <strain evidence="10 11">USBA 36</strain>
    </source>
</reference>
<keyword evidence="6 8" id="KW-1133">Transmembrane helix</keyword>
<dbReference type="GO" id="GO:0055085">
    <property type="term" value="P:transmembrane transport"/>
    <property type="evidence" value="ECO:0007669"/>
    <property type="project" value="InterPro"/>
</dbReference>
<comment type="similarity">
    <text evidence="8">Belongs to the binding-protein-dependent transport system permease family.</text>
</comment>
<dbReference type="Gene3D" id="1.10.3720.10">
    <property type="entry name" value="MetI-like"/>
    <property type="match status" value="1"/>
</dbReference>
<evidence type="ECO:0000256" key="5">
    <source>
        <dbReference type="ARBA" id="ARBA00022692"/>
    </source>
</evidence>
<dbReference type="OrthoDB" id="9815533at2"/>
<comment type="subcellular location">
    <subcellularLocation>
        <location evidence="1">Cell inner membrane</location>
        <topology evidence="1">Multi-pass membrane protein</topology>
    </subcellularLocation>
    <subcellularLocation>
        <location evidence="8">Cell membrane</location>
        <topology evidence="8">Multi-pass membrane protein</topology>
    </subcellularLocation>
</comment>
<dbReference type="PANTHER" id="PTHR43357:SF4">
    <property type="entry name" value="INNER MEMBRANE ABC TRANSPORTER PERMEASE PROTEIN YDCV"/>
    <property type="match status" value="1"/>
</dbReference>
<name>A0A420WMU1_9PROT</name>
<proteinExistence type="inferred from homology"/>
<evidence type="ECO:0000313" key="10">
    <source>
        <dbReference type="EMBL" id="RKQ72327.1"/>
    </source>
</evidence>
<dbReference type="RefSeq" id="WP_121216693.1">
    <property type="nucleotide sequence ID" value="NZ_RBIG01000001.1"/>
</dbReference>
<keyword evidence="2 8" id="KW-0813">Transport</keyword>
<evidence type="ECO:0000256" key="2">
    <source>
        <dbReference type="ARBA" id="ARBA00022448"/>
    </source>
</evidence>
<dbReference type="InterPro" id="IPR035906">
    <property type="entry name" value="MetI-like_sf"/>
</dbReference>
<dbReference type="AlphaFoldDB" id="A0A420WMU1"/>
<evidence type="ECO:0000256" key="3">
    <source>
        <dbReference type="ARBA" id="ARBA00022475"/>
    </source>
</evidence>
<dbReference type="Pfam" id="PF00528">
    <property type="entry name" value="BPD_transp_1"/>
    <property type="match status" value="1"/>
</dbReference>
<feature type="domain" description="ABC transmembrane type-1" evidence="9">
    <location>
        <begin position="61"/>
        <end position="249"/>
    </location>
</feature>
<evidence type="ECO:0000259" key="9">
    <source>
        <dbReference type="PROSITE" id="PS50928"/>
    </source>
</evidence>
<keyword evidence="5 8" id="KW-0812">Transmembrane</keyword>
<evidence type="ECO:0000256" key="6">
    <source>
        <dbReference type="ARBA" id="ARBA00022989"/>
    </source>
</evidence>
<dbReference type="CDD" id="cd06261">
    <property type="entry name" value="TM_PBP2"/>
    <property type="match status" value="1"/>
</dbReference>
<dbReference type="PROSITE" id="PS50928">
    <property type="entry name" value="ABC_TM1"/>
    <property type="match status" value="1"/>
</dbReference>
<keyword evidence="7 8" id="KW-0472">Membrane</keyword>